<sequence length="93" mass="11057">MDPERIRSRLEDLTEVLKSSLTRERFLYTSCYCEENVYQAINELKTNENFATYSLVRDGLLEMHTIFIINPIKAFRCTLDFGFRHFTSAHHTF</sequence>
<accession>A0ACC2UEQ9</accession>
<evidence type="ECO:0000313" key="1">
    <source>
        <dbReference type="EMBL" id="KAJ9085368.1"/>
    </source>
</evidence>
<gene>
    <name evidence="1" type="ORF">DSO57_1014787</name>
</gene>
<comment type="caution">
    <text evidence="1">The sequence shown here is derived from an EMBL/GenBank/DDBJ whole genome shotgun (WGS) entry which is preliminary data.</text>
</comment>
<dbReference type="Proteomes" id="UP001165960">
    <property type="component" value="Unassembled WGS sequence"/>
</dbReference>
<evidence type="ECO:0000313" key="2">
    <source>
        <dbReference type="Proteomes" id="UP001165960"/>
    </source>
</evidence>
<reference evidence="1" key="1">
    <citation type="submission" date="2022-04" db="EMBL/GenBank/DDBJ databases">
        <title>Genome of the entomopathogenic fungus Entomophthora muscae.</title>
        <authorList>
            <person name="Elya C."/>
            <person name="Lovett B.R."/>
            <person name="Lee E."/>
            <person name="Macias A.M."/>
            <person name="Hajek A.E."/>
            <person name="De Bivort B.L."/>
            <person name="Kasson M.T."/>
            <person name="De Fine Licht H.H."/>
            <person name="Stajich J.E."/>
        </authorList>
    </citation>
    <scope>NUCLEOTIDE SEQUENCE</scope>
    <source>
        <strain evidence="1">Berkeley</strain>
    </source>
</reference>
<name>A0ACC2UEQ9_9FUNG</name>
<organism evidence="1 2">
    <name type="scientific">Entomophthora muscae</name>
    <dbReference type="NCBI Taxonomy" id="34485"/>
    <lineage>
        <taxon>Eukaryota</taxon>
        <taxon>Fungi</taxon>
        <taxon>Fungi incertae sedis</taxon>
        <taxon>Zoopagomycota</taxon>
        <taxon>Entomophthoromycotina</taxon>
        <taxon>Entomophthoromycetes</taxon>
        <taxon>Entomophthorales</taxon>
        <taxon>Entomophthoraceae</taxon>
        <taxon>Entomophthora</taxon>
    </lineage>
</organism>
<proteinExistence type="predicted"/>
<dbReference type="EMBL" id="QTSX02000767">
    <property type="protein sequence ID" value="KAJ9085368.1"/>
    <property type="molecule type" value="Genomic_DNA"/>
</dbReference>
<protein>
    <submittedName>
        <fullName evidence="1">Uncharacterized protein</fullName>
    </submittedName>
</protein>
<keyword evidence="2" id="KW-1185">Reference proteome</keyword>